<evidence type="ECO:0000313" key="2">
    <source>
        <dbReference type="Proteomes" id="UP001292079"/>
    </source>
</evidence>
<dbReference type="AlphaFoldDB" id="A0AAE1Z824"/>
<evidence type="ECO:0008006" key="3">
    <source>
        <dbReference type="Google" id="ProtNLM"/>
    </source>
</evidence>
<reference evidence="1" key="2">
    <citation type="journal article" date="2023" name="Infect Dis Poverty">
        <title>Chromosome-scale genome of the human blood fluke Schistosoma mekongi and its implications for public health.</title>
        <authorList>
            <person name="Zhou M."/>
            <person name="Xu L."/>
            <person name="Xu D."/>
            <person name="Chen W."/>
            <person name="Khan J."/>
            <person name="Hu Y."/>
            <person name="Huang H."/>
            <person name="Wei H."/>
            <person name="Zhang Y."/>
            <person name="Chusongsang P."/>
            <person name="Tanasarnprasert K."/>
            <person name="Hu X."/>
            <person name="Limpanont Y."/>
            <person name="Lv Z."/>
        </authorList>
    </citation>
    <scope>NUCLEOTIDE SEQUENCE</scope>
    <source>
        <strain evidence="1">LV_2022a</strain>
    </source>
</reference>
<gene>
    <name evidence="1" type="ORF">MN116_007727</name>
</gene>
<name>A0AAE1Z824_SCHME</name>
<dbReference type="EMBL" id="JALJAT010000006">
    <property type="protein sequence ID" value="KAK4468529.1"/>
    <property type="molecule type" value="Genomic_DNA"/>
</dbReference>
<evidence type="ECO:0000313" key="1">
    <source>
        <dbReference type="EMBL" id="KAK4468529.1"/>
    </source>
</evidence>
<protein>
    <recommendedName>
        <fullName evidence="3">Stathmin</fullName>
    </recommendedName>
</protein>
<proteinExistence type="predicted"/>
<sequence length="254" mass="29185">MEGMEQVNGKLRTVTMKNTVDEGESSTKIPSSFESIGCKTTDFKVSDFIHCLTQCLLSRSEPVCSNQNYILPMETSLQCSVSFEIPIEDNIQTPRVLRQLPSPNTSLLNECDLNEKLEKARQRRSNVLSETINRNEQHVLLAKSICEQEKEKLINRSNELMENLTEDLALKSSRRQQIIDKIVNNEKKKVEKARQLADARASPQSNLLRQINDDMSNKENNRRHYLQNIVQQCQSEIEKVESVRSRRSVSNSME</sequence>
<accession>A0AAE1Z824</accession>
<organism evidence="1 2">
    <name type="scientific">Schistosoma mekongi</name>
    <name type="common">Parasitic worm</name>
    <dbReference type="NCBI Taxonomy" id="38744"/>
    <lineage>
        <taxon>Eukaryota</taxon>
        <taxon>Metazoa</taxon>
        <taxon>Spiralia</taxon>
        <taxon>Lophotrochozoa</taxon>
        <taxon>Platyhelminthes</taxon>
        <taxon>Trematoda</taxon>
        <taxon>Digenea</taxon>
        <taxon>Strigeidida</taxon>
        <taxon>Schistosomatoidea</taxon>
        <taxon>Schistosomatidae</taxon>
        <taxon>Schistosoma</taxon>
    </lineage>
</organism>
<reference evidence="1" key="1">
    <citation type="submission" date="2022-04" db="EMBL/GenBank/DDBJ databases">
        <authorList>
            <person name="Xu L."/>
            <person name="Lv Z."/>
        </authorList>
    </citation>
    <scope>NUCLEOTIDE SEQUENCE</scope>
    <source>
        <strain evidence="1">LV_2022a</strain>
    </source>
</reference>
<comment type="caution">
    <text evidence="1">The sequence shown here is derived from an EMBL/GenBank/DDBJ whole genome shotgun (WGS) entry which is preliminary data.</text>
</comment>
<dbReference type="Proteomes" id="UP001292079">
    <property type="component" value="Unassembled WGS sequence"/>
</dbReference>
<keyword evidence="2" id="KW-1185">Reference proteome</keyword>